<dbReference type="PROSITE" id="PS00211">
    <property type="entry name" value="ABC_TRANSPORTER_1"/>
    <property type="match status" value="1"/>
</dbReference>
<gene>
    <name evidence="6" type="ORF">IGS67_10535</name>
</gene>
<dbReference type="Pfam" id="PF00005">
    <property type="entry name" value="ABC_tran"/>
    <property type="match status" value="1"/>
</dbReference>
<dbReference type="PANTHER" id="PTHR42734:SF5">
    <property type="entry name" value="IRON TRANSPORT SYSTEM ATP-BINDING PROTEIN HI_0361-RELATED"/>
    <property type="match status" value="1"/>
</dbReference>
<evidence type="ECO:0000259" key="5">
    <source>
        <dbReference type="PROSITE" id="PS50893"/>
    </source>
</evidence>
<reference evidence="6 7" key="1">
    <citation type="submission" date="2020-09" db="EMBL/GenBank/DDBJ databases">
        <title>Flavimobilis rhizosphaerae sp. nov., isolated from rhizosphere soil of Spartina alterniflora.</title>
        <authorList>
            <person name="Hanqin C."/>
        </authorList>
    </citation>
    <scope>NUCLEOTIDE SEQUENCE [LARGE SCALE GENOMIC DNA]</scope>
    <source>
        <strain evidence="6 7">GY 10621</strain>
    </source>
</reference>
<dbReference type="EMBL" id="JACZDF010000005">
    <property type="protein sequence ID" value="MBD9699924.1"/>
    <property type="molecule type" value="Genomic_DNA"/>
</dbReference>
<dbReference type="PROSITE" id="PS50893">
    <property type="entry name" value="ABC_TRANSPORTER_2"/>
    <property type="match status" value="1"/>
</dbReference>
<evidence type="ECO:0000256" key="4">
    <source>
        <dbReference type="ARBA" id="ARBA00022840"/>
    </source>
</evidence>
<organism evidence="6 7">
    <name type="scientific">Flavimobilis rhizosphaerae</name>
    <dbReference type="NCBI Taxonomy" id="2775421"/>
    <lineage>
        <taxon>Bacteria</taxon>
        <taxon>Bacillati</taxon>
        <taxon>Actinomycetota</taxon>
        <taxon>Actinomycetes</taxon>
        <taxon>Micrococcales</taxon>
        <taxon>Jonesiaceae</taxon>
        <taxon>Flavimobilis</taxon>
    </lineage>
</organism>
<proteinExistence type="inferred from homology"/>
<dbReference type="PANTHER" id="PTHR42734">
    <property type="entry name" value="METAL TRANSPORT SYSTEM ATP-BINDING PROTEIN TM_0124-RELATED"/>
    <property type="match status" value="1"/>
</dbReference>
<dbReference type="InterPro" id="IPR050153">
    <property type="entry name" value="Metal_Ion_Import_ABC"/>
</dbReference>
<dbReference type="GO" id="GO:0005524">
    <property type="term" value="F:ATP binding"/>
    <property type="evidence" value="ECO:0007669"/>
    <property type="project" value="UniProtKB-KW"/>
</dbReference>
<dbReference type="RefSeq" id="WP_192280594.1">
    <property type="nucleotide sequence ID" value="NZ_JACZDF010000005.1"/>
</dbReference>
<protein>
    <submittedName>
        <fullName evidence="6">Metal ABC transporter ATP-binding protein</fullName>
    </submittedName>
</protein>
<keyword evidence="4 6" id="KW-0067">ATP-binding</keyword>
<evidence type="ECO:0000313" key="7">
    <source>
        <dbReference type="Proteomes" id="UP000642107"/>
    </source>
</evidence>
<evidence type="ECO:0000313" key="6">
    <source>
        <dbReference type="EMBL" id="MBD9699924.1"/>
    </source>
</evidence>
<dbReference type="InterPro" id="IPR003439">
    <property type="entry name" value="ABC_transporter-like_ATP-bd"/>
</dbReference>
<dbReference type="InterPro" id="IPR003593">
    <property type="entry name" value="AAA+_ATPase"/>
</dbReference>
<evidence type="ECO:0000256" key="3">
    <source>
        <dbReference type="ARBA" id="ARBA00022741"/>
    </source>
</evidence>
<comment type="similarity">
    <text evidence="1">Belongs to the ABC transporter superfamily.</text>
</comment>
<feature type="domain" description="ABC transporter" evidence="5">
    <location>
        <begin position="11"/>
        <end position="245"/>
    </location>
</feature>
<keyword evidence="7" id="KW-1185">Reference proteome</keyword>
<dbReference type="SMART" id="SM00382">
    <property type="entry name" value="AAA"/>
    <property type="match status" value="1"/>
</dbReference>
<evidence type="ECO:0000256" key="1">
    <source>
        <dbReference type="ARBA" id="ARBA00005417"/>
    </source>
</evidence>
<dbReference type="InterPro" id="IPR027417">
    <property type="entry name" value="P-loop_NTPase"/>
</dbReference>
<dbReference type="Gene3D" id="3.40.50.300">
    <property type="entry name" value="P-loop containing nucleotide triphosphate hydrolases"/>
    <property type="match status" value="1"/>
</dbReference>
<accession>A0ABR9DSJ9</accession>
<evidence type="ECO:0000256" key="2">
    <source>
        <dbReference type="ARBA" id="ARBA00022448"/>
    </source>
</evidence>
<dbReference type="InterPro" id="IPR017871">
    <property type="entry name" value="ABC_transporter-like_CS"/>
</dbReference>
<keyword evidence="2" id="KW-0813">Transport</keyword>
<dbReference type="SUPFAM" id="SSF52540">
    <property type="entry name" value="P-loop containing nucleoside triphosphate hydrolases"/>
    <property type="match status" value="1"/>
</dbReference>
<dbReference type="Proteomes" id="UP000642107">
    <property type="component" value="Unassembled WGS sequence"/>
</dbReference>
<sequence length="250" mass="25407">MTSKPLTPAALEVRGLTVVRGEVRALTDVDLTVAPGRVTALVGPNGSGKSTLFAAVTGGVDVTSGTVKVGGTDAAAARRRREIAFVGQDDTVDRQFPLTVADVVAQGRPAPRGLLGRRTAADRAAVAEALARVGLADLARRPIGALSGGQRRRVLVARALVQEAGLLLLDEPLAGVDVASAELLVDIVRARADEGAGVLVSTHDLAGVTDLADDVVLLAGRVVAAGPVASTLTPAALAEAFGLRTGDVRR</sequence>
<name>A0ABR9DSJ9_9MICO</name>
<keyword evidence="3" id="KW-0547">Nucleotide-binding</keyword>
<comment type="caution">
    <text evidence="6">The sequence shown here is derived from an EMBL/GenBank/DDBJ whole genome shotgun (WGS) entry which is preliminary data.</text>
</comment>